<name>A0A267GCM5_9PLAT</name>
<sequence length="1011" mass="110877">PSKRMIKFDTRKDEKGRPKITFQAEKNPRGGSRGKQRNGGPGAGREVKQGQTRPNQTQPQKPTAGNRRAGNSQQDLQALRKNPLGVDEAGVLTETQLKAIMQSVQKLTSNGERDVQIEVDGQQNRVKIEGRLHQPWAVSDDAPLKPPKRAPAAADEVDSSKKPPKPPSSTKPTATTKPLAATGKSGETLDEKMQRLIAENMDKLSEDALVDLLSKVYVEEKQRMLSQDDVAASGGEAAPPAAAPRKQAAKAAAEPASRTADQQQQMLQTSNVVGPKSKEAPAAQAAAPPPPPPAAPLTKAERKRLQWAQELAEQKGLAGYEPWGRPGAGAPHLSSSGRFQQQEQQQQQTAQPPQRRPSLPEQQPQQPHQLDLASSHQPAAIRSSFLSGEIAPDESRFEAAKEAARRQWLADLESQREAQRRAKQSGEPPPAKFWSSQQQQQLPPPPPQQQQQQQPSSTGFERGRGGIFGGGNGGGPVDEDRRRRDLEHQAALVAQAEERKAQRAQERARAAMEDAEAERRFRETQQLHQPQAAQVQQPPYATQTAAPAAAAAPAAKTQQASPTDLAQALIIAEETSKIQKSLARIEKLEAGGHDTSNLKKNLLATYGNSPHLMGLLANAGISNSSQAQPQPPPSPPPAPQHQLHHHQFQPAAAAAASHRHVIVDPDEIPGLSGNGDDYYDVDDGDLYGDPGQAASPPPPPPQKQHRRVLSDEKLREDQRVQRKQQQQQQAKATQPVSRTRRISESRDDPRLQQRQRQQAKPGKSQKPLPVAERPPWGSRATGQLKKPAPKMVAKQQQQQQQEVQAPKSRRPPPSTNRRQANQQQQQQQQQQRQQKQQNVHHRTYELPLTRRDSPSPPRAAPPQPAVQYEATFDDNDVGNDEFDAGYQRRHGLVRTSAVLNPATAGKPLPISRETTARELARRAYMRGLNPSHYGVAMDNFEDAFDADPVARRPEPPVVEQPTKGGKDPIFHPGLVKDSPTSRQDAILLQLSTIRQGLLDKQKEIETSLSVS</sequence>
<feature type="compositionally biased region" description="Low complexity" evidence="1">
    <location>
        <begin position="526"/>
        <end position="563"/>
    </location>
</feature>
<feature type="compositionally biased region" description="Basic and acidic residues" evidence="1">
    <location>
        <begin position="478"/>
        <end position="488"/>
    </location>
</feature>
<dbReference type="EMBL" id="NIVC01000405">
    <property type="protein sequence ID" value="PAA83795.1"/>
    <property type="molecule type" value="Genomic_DNA"/>
</dbReference>
<feature type="compositionally biased region" description="Gly residues" evidence="1">
    <location>
        <begin position="31"/>
        <end position="43"/>
    </location>
</feature>
<feature type="compositionally biased region" description="Basic and acidic residues" evidence="1">
    <location>
        <begin position="1"/>
        <end position="17"/>
    </location>
</feature>
<comment type="caution">
    <text evidence="2">The sequence shown here is derived from an EMBL/GenBank/DDBJ whole genome shotgun (WGS) entry which is preliminary data.</text>
</comment>
<protein>
    <recommendedName>
        <fullName evidence="4">CCDC66 domain-containing protein</fullName>
    </recommendedName>
</protein>
<organism evidence="2 3">
    <name type="scientific">Macrostomum lignano</name>
    <dbReference type="NCBI Taxonomy" id="282301"/>
    <lineage>
        <taxon>Eukaryota</taxon>
        <taxon>Metazoa</taxon>
        <taxon>Spiralia</taxon>
        <taxon>Lophotrochozoa</taxon>
        <taxon>Platyhelminthes</taxon>
        <taxon>Rhabditophora</taxon>
        <taxon>Macrostomorpha</taxon>
        <taxon>Macrostomida</taxon>
        <taxon>Macrostomidae</taxon>
        <taxon>Macrostomum</taxon>
    </lineage>
</organism>
<evidence type="ECO:0000313" key="3">
    <source>
        <dbReference type="Proteomes" id="UP000215902"/>
    </source>
</evidence>
<feature type="region of interest" description="Disordered" evidence="1">
    <location>
        <begin position="106"/>
        <end position="194"/>
    </location>
</feature>
<feature type="compositionally biased region" description="Gly residues" evidence="1">
    <location>
        <begin position="465"/>
        <end position="476"/>
    </location>
</feature>
<keyword evidence="3" id="KW-1185">Reference proteome</keyword>
<feature type="compositionally biased region" description="Basic and acidic residues" evidence="1">
    <location>
        <begin position="741"/>
        <end position="751"/>
    </location>
</feature>
<feature type="region of interest" description="Disordered" evidence="1">
    <location>
        <begin position="1"/>
        <end position="84"/>
    </location>
</feature>
<feature type="region of interest" description="Disordered" evidence="1">
    <location>
        <begin position="622"/>
        <end position="864"/>
    </location>
</feature>
<feature type="compositionally biased region" description="Low complexity" evidence="1">
    <location>
        <begin position="816"/>
        <end position="837"/>
    </location>
</feature>
<feature type="compositionally biased region" description="Basic and acidic residues" evidence="1">
    <location>
        <begin position="842"/>
        <end position="853"/>
    </location>
</feature>
<feature type="compositionally biased region" description="Polar residues" evidence="1">
    <location>
        <begin position="49"/>
        <end position="76"/>
    </location>
</feature>
<feature type="non-terminal residue" evidence="2">
    <location>
        <position position="1"/>
    </location>
</feature>
<feature type="compositionally biased region" description="Low complexity" evidence="1">
    <location>
        <begin position="231"/>
        <end position="260"/>
    </location>
</feature>
<feature type="compositionally biased region" description="Pro residues" evidence="1">
    <location>
        <begin position="854"/>
        <end position="864"/>
    </location>
</feature>
<feature type="compositionally biased region" description="Low complexity" evidence="1">
    <location>
        <begin position="168"/>
        <end position="182"/>
    </location>
</feature>
<feature type="compositionally biased region" description="Low complexity" evidence="1">
    <location>
        <begin position="338"/>
        <end position="369"/>
    </location>
</feature>
<feature type="compositionally biased region" description="Acidic residues" evidence="1">
    <location>
        <begin position="677"/>
        <end position="686"/>
    </location>
</feature>
<gene>
    <name evidence="2" type="ORF">BOX15_Mlig009772g1</name>
</gene>
<reference evidence="2 3" key="1">
    <citation type="submission" date="2017-06" db="EMBL/GenBank/DDBJ databases">
        <title>A platform for efficient transgenesis in Macrostomum lignano, a flatworm model organism for stem cell research.</title>
        <authorList>
            <person name="Berezikov E."/>
        </authorList>
    </citation>
    <scope>NUCLEOTIDE SEQUENCE [LARGE SCALE GENOMIC DNA]</scope>
    <source>
        <strain evidence="2">DV1</strain>
        <tissue evidence="2">Whole organism</tissue>
    </source>
</reference>
<feature type="compositionally biased region" description="Basic and acidic residues" evidence="1">
    <location>
        <begin position="708"/>
        <end position="720"/>
    </location>
</feature>
<accession>A0A267GCM5</accession>
<feature type="compositionally biased region" description="Polar residues" evidence="1">
    <location>
        <begin position="261"/>
        <end position="272"/>
    </location>
</feature>
<proteinExistence type="predicted"/>
<feature type="compositionally biased region" description="Low complexity" evidence="1">
    <location>
        <begin position="449"/>
        <end position="460"/>
    </location>
</feature>
<dbReference type="PANTHER" id="PTHR22736:SF2">
    <property type="entry name" value="COILED-COIL DOMAIN-CONTAINING PROTEIN 66"/>
    <property type="match status" value="1"/>
</dbReference>
<dbReference type="InterPro" id="IPR039183">
    <property type="entry name" value="CCD66"/>
</dbReference>
<dbReference type="STRING" id="282301.A0A267GCM5"/>
<evidence type="ECO:0008006" key="4">
    <source>
        <dbReference type="Google" id="ProtNLM"/>
    </source>
</evidence>
<feature type="compositionally biased region" description="Pro residues" evidence="1">
    <location>
        <begin position="629"/>
        <end position="639"/>
    </location>
</feature>
<dbReference type="Proteomes" id="UP000215902">
    <property type="component" value="Unassembled WGS sequence"/>
</dbReference>
<feature type="compositionally biased region" description="Low complexity" evidence="1">
    <location>
        <begin position="723"/>
        <end position="734"/>
    </location>
</feature>
<dbReference type="OrthoDB" id="10042846at2759"/>
<dbReference type="GO" id="GO:0005929">
    <property type="term" value="C:cilium"/>
    <property type="evidence" value="ECO:0007669"/>
    <property type="project" value="TreeGrafter"/>
</dbReference>
<feature type="region of interest" description="Disordered" evidence="1">
    <location>
        <begin position="228"/>
        <end position="563"/>
    </location>
</feature>
<dbReference type="PANTHER" id="PTHR22736">
    <property type="entry name" value="COILED-COIL DOMAIN-CONTAINING PROTEIN 66"/>
    <property type="match status" value="1"/>
</dbReference>
<feature type="region of interest" description="Disordered" evidence="1">
    <location>
        <begin position="955"/>
        <end position="981"/>
    </location>
</feature>
<dbReference type="GO" id="GO:0005874">
    <property type="term" value="C:microtubule"/>
    <property type="evidence" value="ECO:0007669"/>
    <property type="project" value="TreeGrafter"/>
</dbReference>
<feature type="compositionally biased region" description="Basic and acidic residues" evidence="1">
    <location>
        <begin position="496"/>
        <end position="525"/>
    </location>
</feature>
<feature type="compositionally biased region" description="Basic and acidic residues" evidence="1">
    <location>
        <begin position="393"/>
        <end position="405"/>
    </location>
</feature>
<evidence type="ECO:0000313" key="2">
    <source>
        <dbReference type="EMBL" id="PAA83795.1"/>
    </source>
</evidence>
<dbReference type="AlphaFoldDB" id="A0A267GCM5"/>
<dbReference type="GO" id="GO:0008017">
    <property type="term" value="F:microtubule binding"/>
    <property type="evidence" value="ECO:0007669"/>
    <property type="project" value="TreeGrafter"/>
</dbReference>
<dbReference type="GO" id="GO:0060271">
    <property type="term" value="P:cilium assembly"/>
    <property type="evidence" value="ECO:0007669"/>
    <property type="project" value="TreeGrafter"/>
</dbReference>
<feature type="compositionally biased region" description="Low complexity" evidence="1">
    <location>
        <begin position="785"/>
        <end position="806"/>
    </location>
</feature>
<evidence type="ECO:0000256" key="1">
    <source>
        <dbReference type="SAM" id="MobiDB-lite"/>
    </source>
</evidence>